<evidence type="ECO:0000313" key="2">
    <source>
        <dbReference type="Proteomes" id="UP000002059"/>
    </source>
</evidence>
<name>A0A0A2V333_PARBA</name>
<accession>A0A0A2V333</accession>
<dbReference type="HOGENOM" id="CLU_2197718_0_0_1"/>
<dbReference type="KEGG" id="pbl:PAAG_11298"/>
<dbReference type="VEuPathDB" id="FungiDB:PAAG_11298"/>
<reference evidence="1 2" key="1">
    <citation type="journal article" date="2011" name="PLoS Genet.">
        <title>Comparative genomic analysis of human fungal pathogens causing paracoccidioidomycosis.</title>
        <authorList>
            <person name="Desjardins C.A."/>
            <person name="Champion M.D."/>
            <person name="Holder J.W."/>
            <person name="Muszewska A."/>
            <person name="Goldberg J."/>
            <person name="Bailao A.M."/>
            <person name="Brigido M.M."/>
            <person name="Ferreira M.E."/>
            <person name="Garcia A.M."/>
            <person name="Grynberg M."/>
            <person name="Gujja S."/>
            <person name="Heiman D.I."/>
            <person name="Henn M.R."/>
            <person name="Kodira C.D."/>
            <person name="Leon-Narvaez H."/>
            <person name="Longo L.V."/>
            <person name="Ma L.J."/>
            <person name="Malavazi I."/>
            <person name="Matsuo A.L."/>
            <person name="Morais F.V."/>
            <person name="Pereira M."/>
            <person name="Rodriguez-Brito S."/>
            <person name="Sakthikumar S."/>
            <person name="Salem-Izacc S.M."/>
            <person name="Sykes S.M."/>
            <person name="Teixeira M.M."/>
            <person name="Vallejo M.C."/>
            <person name="Walter M.E."/>
            <person name="Yandava C."/>
            <person name="Young S."/>
            <person name="Zeng Q."/>
            <person name="Zucker J."/>
            <person name="Felipe M.S."/>
            <person name="Goldman G.H."/>
            <person name="Haas B.J."/>
            <person name="McEwen J.G."/>
            <person name="Nino-Vega G."/>
            <person name="Puccia R."/>
            <person name="San-Blas G."/>
            <person name="Soares C.M."/>
            <person name="Birren B.W."/>
            <person name="Cuomo C.A."/>
        </authorList>
    </citation>
    <scope>NUCLEOTIDE SEQUENCE [LARGE SCALE GENOMIC DNA]</scope>
    <source>
        <strain evidence="2">ATCC MYA-826 / Pb01</strain>
    </source>
</reference>
<dbReference type="OrthoDB" id="10498349at2759"/>
<gene>
    <name evidence="1" type="ORF">PAAG_11298</name>
</gene>
<proteinExistence type="predicted"/>
<dbReference type="GeneID" id="26970350"/>
<protein>
    <submittedName>
        <fullName evidence="1">Uncharacterized protein</fullName>
    </submittedName>
</protein>
<dbReference type="EMBL" id="KN293994">
    <property type="protein sequence ID" value="KGQ01908.1"/>
    <property type="molecule type" value="Genomic_DNA"/>
</dbReference>
<dbReference type="RefSeq" id="XP_015703393.1">
    <property type="nucleotide sequence ID" value="XM_015846971.1"/>
</dbReference>
<organism evidence="1 2">
    <name type="scientific">Paracoccidioides lutzii (strain ATCC MYA-826 / Pb01)</name>
    <name type="common">Paracoccidioides brasiliensis</name>
    <dbReference type="NCBI Taxonomy" id="502779"/>
    <lineage>
        <taxon>Eukaryota</taxon>
        <taxon>Fungi</taxon>
        <taxon>Dikarya</taxon>
        <taxon>Ascomycota</taxon>
        <taxon>Pezizomycotina</taxon>
        <taxon>Eurotiomycetes</taxon>
        <taxon>Eurotiomycetidae</taxon>
        <taxon>Onygenales</taxon>
        <taxon>Ajellomycetaceae</taxon>
        <taxon>Paracoccidioides</taxon>
    </lineage>
</organism>
<dbReference type="AlphaFoldDB" id="A0A0A2V333"/>
<sequence>MLYRGERSNPIRLMISPSLPIYRTRISDPAATQYPMPNSSWYTGRSQTWDEAKWDRSRLTVDPEHLNYRTHQGLRKAVTDSVVRHVWDSMSQELHFREGSAQVQAELL</sequence>
<dbReference type="Proteomes" id="UP000002059">
    <property type="component" value="Partially assembled WGS sequence"/>
</dbReference>
<evidence type="ECO:0000313" key="1">
    <source>
        <dbReference type="EMBL" id="KGQ01908.1"/>
    </source>
</evidence>
<keyword evidence="2" id="KW-1185">Reference proteome</keyword>